<dbReference type="PANTHER" id="PTHR10211">
    <property type="entry name" value="DEOXYRIBODIPYRIMIDINE PHOTOLYASE"/>
    <property type="match status" value="1"/>
</dbReference>
<evidence type="ECO:0000256" key="3">
    <source>
        <dbReference type="ARBA" id="ARBA00013149"/>
    </source>
</evidence>
<evidence type="ECO:0000256" key="6">
    <source>
        <dbReference type="ARBA" id="ARBA00022763"/>
    </source>
</evidence>
<dbReference type="PROSITE" id="PS51645">
    <property type="entry name" value="PHR_CRY_ALPHA_BETA"/>
    <property type="match status" value="1"/>
</dbReference>
<feature type="domain" description="Photolyase/cryptochrome alpha/beta" evidence="13">
    <location>
        <begin position="22"/>
        <end position="150"/>
    </location>
</feature>
<evidence type="ECO:0000256" key="4">
    <source>
        <dbReference type="ARBA" id="ARBA00014046"/>
    </source>
</evidence>
<dbReference type="PANTHER" id="PTHR10211:SF0">
    <property type="entry name" value="DEOXYRIBODIPYRIMIDINE PHOTO-LYASE"/>
    <property type="match status" value="1"/>
</dbReference>
<evidence type="ECO:0000313" key="15">
    <source>
        <dbReference type="Proteomes" id="UP000287233"/>
    </source>
</evidence>
<dbReference type="InterPro" id="IPR052219">
    <property type="entry name" value="Photolyase_Class-2"/>
</dbReference>
<dbReference type="SUPFAM" id="SSF48173">
    <property type="entry name" value="Cryptochrome/photolyase FAD-binding domain"/>
    <property type="match status" value="1"/>
</dbReference>
<evidence type="ECO:0000259" key="13">
    <source>
        <dbReference type="PROSITE" id="PS51645"/>
    </source>
</evidence>
<evidence type="ECO:0000313" key="14">
    <source>
        <dbReference type="EMBL" id="QAA77045.1"/>
    </source>
</evidence>
<dbReference type="SUPFAM" id="SSF52425">
    <property type="entry name" value="Cryptochrome/photolyase, N-terminal domain"/>
    <property type="match status" value="1"/>
</dbReference>
<evidence type="ECO:0000256" key="11">
    <source>
        <dbReference type="ARBA" id="ARBA00031671"/>
    </source>
</evidence>
<comment type="similarity">
    <text evidence="2">Belongs to the DNA photolyase class-2 family.</text>
</comment>
<dbReference type="InterPro" id="IPR036155">
    <property type="entry name" value="Crypto/Photolyase_N_sf"/>
</dbReference>
<dbReference type="Gene3D" id="1.25.40.80">
    <property type="match status" value="1"/>
</dbReference>
<gene>
    <name evidence="14" type="ORF">BIP78_1279</name>
</gene>
<dbReference type="InterPro" id="IPR036134">
    <property type="entry name" value="Crypto/Photolyase_FAD-like_sf"/>
</dbReference>
<dbReference type="EMBL" id="CP034928">
    <property type="protein sequence ID" value="QAA77045.1"/>
    <property type="molecule type" value="Genomic_DNA"/>
</dbReference>
<dbReference type="PROSITE" id="PS01083">
    <property type="entry name" value="DNA_PHOTOLYASES_2_1"/>
    <property type="match status" value="1"/>
</dbReference>
<evidence type="ECO:0000256" key="9">
    <source>
        <dbReference type="ARBA" id="ARBA00023204"/>
    </source>
</evidence>
<protein>
    <recommendedName>
        <fullName evidence="4">Deoxyribodipyrimidine photo-lyase</fullName>
        <ecNumber evidence="3">4.1.99.3</ecNumber>
    </recommendedName>
    <alternativeName>
        <fullName evidence="11">DNA photolyase</fullName>
    </alternativeName>
</protein>
<evidence type="ECO:0000256" key="7">
    <source>
        <dbReference type="ARBA" id="ARBA00022827"/>
    </source>
</evidence>
<reference evidence="15" key="1">
    <citation type="submission" date="2018-12" db="EMBL/GenBank/DDBJ databases">
        <title>Complete genome sequence of an uncultured bacterium of the candidate phylum Bipolaricaulota.</title>
        <authorList>
            <person name="Kadnikov V.V."/>
            <person name="Mardanov A.V."/>
            <person name="Beletsky A.V."/>
            <person name="Frank Y.A."/>
            <person name="Karnachuk O.V."/>
            <person name="Ravin N.V."/>
        </authorList>
    </citation>
    <scope>NUCLEOTIDE SEQUENCE [LARGE SCALE GENOMIC DNA]</scope>
</reference>
<dbReference type="EC" id="4.1.99.3" evidence="3"/>
<evidence type="ECO:0000256" key="8">
    <source>
        <dbReference type="ARBA" id="ARBA00023125"/>
    </source>
</evidence>
<name>A0A410FVA5_BIPS1</name>
<evidence type="ECO:0000256" key="10">
    <source>
        <dbReference type="ARBA" id="ARBA00023239"/>
    </source>
</evidence>
<dbReference type="GO" id="GO:0000719">
    <property type="term" value="P:photoreactive repair"/>
    <property type="evidence" value="ECO:0007669"/>
    <property type="project" value="TreeGrafter"/>
</dbReference>
<keyword evidence="10 14" id="KW-0456">Lyase</keyword>
<keyword evidence="8" id="KW-0238">DNA-binding</keyword>
<keyword evidence="9" id="KW-0234">DNA repair</keyword>
<dbReference type="InterPro" id="IPR006050">
    <property type="entry name" value="DNA_photolyase_N"/>
</dbReference>
<comment type="cofactor">
    <cofactor evidence="1">
        <name>FAD</name>
        <dbReference type="ChEBI" id="CHEBI:57692"/>
    </cofactor>
</comment>
<dbReference type="Pfam" id="PF00875">
    <property type="entry name" value="DNA_photolyase"/>
    <property type="match status" value="1"/>
</dbReference>
<sequence length="454" mass="50346">MNTPVERERVQVRNTRPLRPGRYVLYWMQASQRARWNPALEHAIALANDRDLPVLVGFGLSPRYPEATLRPYAFMVAGLRETERDLRDRGIALVVRIGDPPAVALDLARDAAGVVVDRGYLRPGRAWRAAVAAGAPCPVIEVEGDAVVPVELAYDRAAWSAAVLRRRIVPLVDRFLQPLAEGAPCRPSLGLDIPGVDLDDDRILDGLDLDPSVPPVDLPAGPTAARARLALFLEESLPRYADRRSDPSANATSGLSPYLHFGQISPVEVAWRVRAAGGAGAEAFVEELVVRRELALNFTLYNAHYDRFEGVPAWARESLAAHAADPRPATYDPAALDGAHTDDPVWNAAQQELRCTGTIHGYLRMYWGKQILLWTPDPERAFRLALHLNNRYGLDGRDPSSYAGVGWCFGLHDRPFPERPVWGKVRPMTRRGLEAKFDLQPYLARIASLARHKE</sequence>
<evidence type="ECO:0000256" key="2">
    <source>
        <dbReference type="ARBA" id="ARBA00006409"/>
    </source>
</evidence>
<comment type="catalytic activity">
    <reaction evidence="12">
        <text>cyclobutadipyrimidine (in DNA) = 2 pyrimidine residues (in DNA).</text>
        <dbReference type="EC" id="4.1.99.3"/>
    </reaction>
</comment>
<dbReference type="FunFam" id="1.10.579.10:FF:000002">
    <property type="entry name" value="Deoxyribodipyrimidine photolyase"/>
    <property type="match status" value="1"/>
</dbReference>
<proteinExistence type="inferred from homology"/>
<evidence type="ECO:0000256" key="12">
    <source>
        <dbReference type="ARBA" id="ARBA00033999"/>
    </source>
</evidence>
<organism evidence="14 15">
    <name type="scientific">Bipolaricaulis sibiricus</name>
    <dbReference type="NCBI Taxonomy" id="2501609"/>
    <lineage>
        <taxon>Bacteria</taxon>
        <taxon>Candidatus Bipolaricaulota</taxon>
        <taxon>Candidatus Bipolaricaulia</taxon>
        <taxon>Candidatus Bipolaricaulales</taxon>
        <taxon>Candidatus Bipolaricaulaceae</taxon>
        <taxon>Candidatus Bipolaricaulis</taxon>
    </lineage>
</organism>
<evidence type="ECO:0000256" key="1">
    <source>
        <dbReference type="ARBA" id="ARBA00001974"/>
    </source>
</evidence>
<evidence type="ECO:0000256" key="5">
    <source>
        <dbReference type="ARBA" id="ARBA00022630"/>
    </source>
</evidence>
<dbReference type="AlphaFoldDB" id="A0A410FVA5"/>
<keyword evidence="5" id="KW-0285">Flavoprotein</keyword>
<dbReference type="GO" id="GO:0003677">
    <property type="term" value="F:DNA binding"/>
    <property type="evidence" value="ECO:0007669"/>
    <property type="project" value="UniProtKB-KW"/>
</dbReference>
<dbReference type="Proteomes" id="UP000287233">
    <property type="component" value="Chromosome"/>
</dbReference>
<dbReference type="GO" id="GO:0003904">
    <property type="term" value="F:deoxyribodipyrimidine photo-lyase activity"/>
    <property type="evidence" value="ECO:0007669"/>
    <property type="project" value="UniProtKB-EC"/>
</dbReference>
<keyword evidence="7" id="KW-0274">FAD</keyword>
<dbReference type="Gene3D" id="3.40.50.620">
    <property type="entry name" value="HUPs"/>
    <property type="match status" value="1"/>
</dbReference>
<keyword evidence="6" id="KW-0227">DNA damage</keyword>
<dbReference type="KEGG" id="bih:BIP78_1279"/>
<dbReference type="Gene3D" id="1.10.579.10">
    <property type="entry name" value="DNA Cyclobutane Dipyrimidine Photolyase, subunit A, domain 3"/>
    <property type="match status" value="1"/>
</dbReference>
<accession>A0A410FVA5</accession>
<dbReference type="InterPro" id="IPR032673">
    <property type="entry name" value="DNA_photolyase_2_CS"/>
</dbReference>
<dbReference type="InterPro" id="IPR014729">
    <property type="entry name" value="Rossmann-like_a/b/a_fold"/>
</dbReference>